<reference evidence="7" key="1">
    <citation type="journal article" date="2020" name="mSystems">
        <title>Genome- and Community-Level Interaction Insights into Carbon Utilization and Element Cycling Functions of Hydrothermarchaeota in Hydrothermal Sediment.</title>
        <authorList>
            <person name="Zhou Z."/>
            <person name="Liu Y."/>
            <person name="Xu W."/>
            <person name="Pan J."/>
            <person name="Luo Z.H."/>
            <person name="Li M."/>
        </authorList>
    </citation>
    <scope>NUCLEOTIDE SEQUENCE [LARGE SCALE GENOMIC DNA]</scope>
    <source>
        <strain evidence="7">HyVt-28</strain>
    </source>
</reference>
<feature type="transmembrane region" description="Helical" evidence="6">
    <location>
        <begin position="354"/>
        <end position="373"/>
    </location>
</feature>
<feature type="transmembrane region" description="Helical" evidence="6">
    <location>
        <begin position="324"/>
        <end position="342"/>
    </location>
</feature>
<organism evidence="7">
    <name type="scientific">candidate division WOR-3 bacterium</name>
    <dbReference type="NCBI Taxonomy" id="2052148"/>
    <lineage>
        <taxon>Bacteria</taxon>
        <taxon>Bacteria division WOR-3</taxon>
    </lineage>
</organism>
<keyword evidence="4 6" id="KW-1133">Transmembrane helix</keyword>
<feature type="transmembrane region" description="Helical" evidence="6">
    <location>
        <begin position="297"/>
        <end position="317"/>
    </location>
</feature>
<feature type="transmembrane region" description="Helical" evidence="6">
    <location>
        <begin position="12"/>
        <end position="33"/>
    </location>
</feature>
<keyword evidence="5 6" id="KW-0472">Membrane</keyword>
<evidence type="ECO:0000256" key="2">
    <source>
        <dbReference type="ARBA" id="ARBA00022475"/>
    </source>
</evidence>
<dbReference type="GO" id="GO:0015920">
    <property type="term" value="P:lipopolysaccharide transport"/>
    <property type="evidence" value="ECO:0007669"/>
    <property type="project" value="TreeGrafter"/>
</dbReference>
<evidence type="ECO:0000313" key="7">
    <source>
        <dbReference type="EMBL" id="HDL60041.1"/>
    </source>
</evidence>
<dbReference type="GO" id="GO:0043190">
    <property type="term" value="C:ATP-binding cassette (ABC) transporter complex"/>
    <property type="evidence" value="ECO:0007669"/>
    <property type="project" value="TreeGrafter"/>
</dbReference>
<dbReference type="InterPro" id="IPR005495">
    <property type="entry name" value="LptG/LptF_permease"/>
</dbReference>
<name>A0A7V0Q7W0_UNCW3</name>
<evidence type="ECO:0000256" key="5">
    <source>
        <dbReference type="ARBA" id="ARBA00023136"/>
    </source>
</evidence>
<evidence type="ECO:0000256" key="4">
    <source>
        <dbReference type="ARBA" id="ARBA00022989"/>
    </source>
</evidence>
<evidence type="ECO:0000256" key="6">
    <source>
        <dbReference type="SAM" id="Phobius"/>
    </source>
</evidence>
<evidence type="ECO:0000256" key="3">
    <source>
        <dbReference type="ARBA" id="ARBA00022692"/>
    </source>
</evidence>
<comment type="caution">
    <text evidence="7">The sequence shown here is derived from an EMBL/GenBank/DDBJ whole genome shotgun (WGS) entry which is preliminary data.</text>
</comment>
<comment type="subcellular location">
    <subcellularLocation>
        <location evidence="1">Cell membrane</location>
        <topology evidence="1">Multi-pass membrane protein</topology>
    </subcellularLocation>
</comment>
<evidence type="ECO:0000256" key="1">
    <source>
        <dbReference type="ARBA" id="ARBA00004651"/>
    </source>
</evidence>
<proteinExistence type="predicted"/>
<sequence length="377" mass="43276">MKRIDRYLFKEILSPFLGGLFVLTIILLLNRVFELLDLIIKKGLQVLTVLEIFLLSLPFILALTVPMAVLIGALVAYGRLAQDFEILALKSLGVSVRRTLYAPLLFATLVFGIMVLFNNYVLPESNHKLKNLMIDVRQKKPAIEIKKGIFNKIDNYLLYIRDKNERTGDIFDITLEEVARKGVKTVIAEKGKIYSIGDEYLILELYDGEIHEATGEKKEEFRRIKFKKQIIKIPVDTRLVRQERTYRGDREMNIRMLHEKIESFKNDLRTTSPTDSIRIRILKRRINQLWVEIHKKFSIPFASIVFVLIGAPLAIIVKKGGYGSAFGISFILFTIYYVLLVGGEELAGRGVINAIPAMWFPNLFFLIIGILLIKKVE</sequence>
<dbReference type="AlphaFoldDB" id="A0A7V0Q7W0"/>
<feature type="transmembrane region" description="Helical" evidence="6">
    <location>
        <begin position="99"/>
        <end position="122"/>
    </location>
</feature>
<feature type="transmembrane region" description="Helical" evidence="6">
    <location>
        <begin position="53"/>
        <end position="78"/>
    </location>
</feature>
<gene>
    <name evidence="7" type="ORF">ENH14_01140</name>
</gene>
<dbReference type="EMBL" id="DRDR01000050">
    <property type="protein sequence ID" value="HDL60041.1"/>
    <property type="molecule type" value="Genomic_DNA"/>
</dbReference>
<accession>A0A7V0Q7W0</accession>
<dbReference type="Proteomes" id="UP000886381">
    <property type="component" value="Unassembled WGS sequence"/>
</dbReference>
<dbReference type="PANTHER" id="PTHR33529:SF6">
    <property type="entry name" value="YJGP_YJGQ FAMILY PERMEASE"/>
    <property type="match status" value="1"/>
</dbReference>
<protein>
    <submittedName>
        <fullName evidence="7">YjgP/YjgQ family permease</fullName>
    </submittedName>
</protein>
<keyword evidence="2" id="KW-1003">Cell membrane</keyword>
<dbReference type="Pfam" id="PF03739">
    <property type="entry name" value="LptF_LptG"/>
    <property type="match status" value="1"/>
</dbReference>
<keyword evidence="3 6" id="KW-0812">Transmembrane</keyword>
<dbReference type="PANTHER" id="PTHR33529">
    <property type="entry name" value="SLR0882 PROTEIN-RELATED"/>
    <property type="match status" value="1"/>
</dbReference>